<dbReference type="AlphaFoldDB" id="B8C004"/>
<dbReference type="EMBL" id="CM000641">
    <property type="protein sequence ID" value="EED92977.1"/>
    <property type="molecule type" value="Genomic_DNA"/>
</dbReference>
<feature type="compositionally biased region" description="Polar residues" evidence="3">
    <location>
        <begin position="17"/>
        <end position="28"/>
    </location>
</feature>
<protein>
    <recommendedName>
        <fullName evidence="4">PDEase domain-containing protein</fullName>
    </recommendedName>
</protein>
<dbReference type="GO" id="GO:0047555">
    <property type="term" value="F:3',5'-cyclic-GMP phosphodiesterase activity"/>
    <property type="evidence" value="ECO:0000318"/>
    <property type="project" value="GO_Central"/>
</dbReference>
<dbReference type="KEGG" id="tps:THAPSDRAFT_268740"/>
<proteinExistence type="predicted"/>
<dbReference type="SUPFAM" id="SSF109604">
    <property type="entry name" value="HD-domain/PDEase-like"/>
    <property type="match status" value="1"/>
</dbReference>
<dbReference type="GO" id="GO:0046872">
    <property type="term" value="F:metal ion binding"/>
    <property type="evidence" value="ECO:0007669"/>
    <property type="project" value="UniProtKB-KW"/>
</dbReference>
<dbReference type="InParanoid" id="B8C004"/>
<feature type="compositionally biased region" description="Low complexity" evidence="3">
    <location>
        <begin position="7"/>
        <end position="16"/>
    </location>
</feature>
<sequence>MSQMVASSTNESASSSPQMSAMRSQENTCSSSLSSCSTMPGAPKSDASSLPPITTSSLPSDRQRLIANQSWDKISARHPIGCKNSTPDTETLIDYAATILEMRLADVVRHRRDVKNSRSQASSMVSEDGLINGVKIAPTAVAGEMYEVDIDEGKLEDLEGLQPPSIVLLSSNCRAQVRAYVRRIASMYHDNRYHALEHAVHVTMSANKLLEMLHEGGPVDPDDDTKDMKKFAVSLGASYQSDDSSVSSTESTSGKFSFVFAAIIHDVDHQGVPNARLVVENDPIVQLYDGISVAEKHSIKVAFRTLNESEFDEFRSLVFESPDDRLHMHHIVTNLVVNTDIASPERAQSSKDSRMALRHSVVIETMLNVADVAHSMQSWELFLFWNRNLFEELYDAYKGGRSENNPANGWYENQLFFYKIYVLPLAAKMQMCGVFGRRGGEFLRNAILIRDQWEREGDQITKDMIVSVERESLSSA</sequence>
<dbReference type="GeneID" id="7451915"/>
<evidence type="ECO:0000256" key="3">
    <source>
        <dbReference type="SAM" id="MobiDB-lite"/>
    </source>
</evidence>
<dbReference type="GO" id="GO:0004115">
    <property type="term" value="F:3',5'-cyclic-AMP phosphodiesterase activity"/>
    <property type="evidence" value="ECO:0000318"/>
    <property type="project" value="GO_Central"/>
</dbReference>
<reference evidence="5 6" key="1">
    <citation type="journal article" date="2004" name="Science">
        <title>The genome of the diatom Thalassiosira pseudonana: ecology, evolution, and metabolism.</title>
        <authorList>
            <person name="Armbrust E.V."/>
            <person name="Berges J.A."/>
            <person name="Bowler C."/>
            <person name="Green B.R."/>
            <person name="Martinez D."/>
            <person name="Putnam N.H."/>
            <person name="Zhou S."/>
            <person name="Allen A.E."/>
            <person name="Apt K.E."/>
            <person name="Bechner M."/>
            <person name="Brzezinski M.A."/>
            <person name="Chaal B.K."/>
            <person name="Chiovitti A."/>
            <person name="Davis A.K."/>
            <person name="Demarest M.S."/>
            <person name="Detter J.C."/>
            <person name="Glavina T."/>
            <person name="Goodstein D."/>
            <person name="Hadi M.Z."/>
            <person name="Hellsten U."/>
            <person name="Hildebrand M."/>
            <person name="Jenkins B.D."/>
            <person name="Jurka J."/>
            <person name="Kapitonov V.V."/>
            <person name="Kroger N."/>
            <person name="Lau W.W."/>
            <person name="Lane T.W."/>
            <person name="Larimer F.W."/>
            <person name="Lippmeier J.C."/>
            <person name="Lucas S."/>
            <person name="Medina M."/>
            <person name="Montsant A."/>
            <person name="Obornik M."/>
            <person name="Parker M.S."/>
            <person name="Palenik B."/>
            <person name="Pazour G.J."/>
            <person name="Richardson P.M."/>
            <person name="Rynearson T.A."/>
            <person name="Saito M.A."/>
            <person name="Schwartz D.C."/>
            <person name="Thamatrakoln K."/>
            <person name="Valentin K."/>
            <person name="Vardi A."/>
            <person name="Wilkerson F.P."/>
            <person name="Rokhsar D.S."/>
        </authorList>
    </citation>
    <scope>NUCLEOTIDE SEQUENCE [LARGE SCALE GENOMIC DNA]</scope>
    <source>
        <strain evidence="5 6">CCMP1335</strain>
    </source>
</reference>
<feature type="domain" description="PDEase" evidence="4">
    <location>
        <begin position="193"/>
        <end position="429"/>
    </location>
</feature>
<feature type="compositionally biased region" description="Low complexity" evidence="3">
    <location>
        <begin position="48"/>
        <end position="60"/>
    </location>
</feature>
<feature type="region of interest" description="Disordered" evidence="3">
    <location>
        <begin position="1"/>
        <end position="61"/>
    </location>
</feature>
<dbReference type="Pfam" id="PF00233">
    <property type="entry name" value="PDEase_I"/>
    <property type="match status" value="1"/>
</dbReference>
<dbReference type="PaxDb" id="35128-Thaps268740"/>
<organism evidence="5 6">
    <name type="scientific">Thalassiosira pseudonana</name>
    <name type="common">Marine diatom</name>
    <name type="synonym">Cyclotella nana</name>
    <dbReference type="NCBI Taxonomy" id="35128"/>
    <lineage>
        <taxon>Eukaryota</taxon>
        <taxon>Sar</taxon>
        <taxon>Stramenopiles</taxon>
        <taxon>Ochrophyta</taxon>
        <taxon>Bacillariophyta</taxon>
        <taxon>Coscinodiscophyceae</taxon>
        <taxon>Thalassiosirophycidae</taxon>
        <taxon>Thalassiosirales</taxon>
        <taxon>Thalassiosiraceae</taxon>
        <taxon>Thalassiosira</taxon>
    </lineage>
</organism>
<dbReference type="InterPro" id="IPR002073">
    <property type="entry name" value="PDEase_catalytic_dom"/>
</dbReference>
<reference evidence="5 6" key="2">
    <citation type="journal article" date="2008" name="Nature">
        <title>The Phaeodactylum genome reveals the evolutionary history of diatom genomes.</title>
        <authorList>
            <person name="Bowler C."/>
            <person name="Allen A.E."/>
            <person name="Badger J.H."/>
            <person name="Grimwood J."/>
            <person name="Jabbari K."/>
            <person name="Kuo A."/>
            <person name="Maheswari U."/>
            <person name="Martens C."/>
            <person name="Maumus F."/>
            <person name="Otillar R.P."/>
            <person name="Rayko E."/>
            <person name="Salamov A."/>
            <person name="Vandepoele K."/>
            <person name="Beszteri B."/>
            <person name="Gruber A."/>
            <person name="Heijde M."/>
            <person name="Katinka M."/>
            <person name="Mock T."/>
            <person name="Valentin K."/>
            <person name="Verret F."/>
            <person name="Berges J.A."/>
            <person name="Brownlee C."/>
            <person name="Cadoret J.P."/>
            <person name="Chiovitti A."/>
            <person name="Choi C.J."/>
            <person name="Coesel S."/>
            <person name="De Martino A."/>
            <person name="Detter J.C."/>
            <person name="Durkin C."/>
            <person name="Falciatore A."/>
            <person name="Fournet J."/>
            <person name="Haruta M."/>
            <person name="Huysman M.J."/>
            <person name="Jenkins B.D."/>
            <person name="Jiroutova K."/>
            <person name="Jorgensen R.E."/>
            <person name="Joubert Y."/>
            <person name="Kaplan A."/>
            <person name="Kroger N."/>
            <person name="Kroth P.G."/>
            <person name="La Roche J."/>
            <person name="Lindquist E."/>
            <person name="Lommer M."/>
            <person name="Martin-Jezequel V."/>
            <person name="Lopez P.J."/>
            <person name="Lucas S."/>
            <person name="Mangogna M."/>
            <person name="McGinnis K."/>
            <person name="Medlin L.K."/>
            <person name="Montsant A."/>
            <person name="Oudot-Le Secq M.P."/>
            <person name="Napoli C."/>
            <person name="Obornik M."/>
            <person name="Parker M.S."/>
            <person name="Petit J.L."/>
            <person name="Porcel B.M."/>
            <person name="Poulsen N."/>
            <person name="Robison M."/>
            <person name="Rychlewski L."/>
            <person name="Rynearson T.A."/>
            <person name="Schmutz J."/>
            <person name="Shapiro H."/>
            <person name="Siaut M."/>
            <person name="Stanley M."/>
            <person name="Sussman M.R."/>
            <person name="Taylor A.R."/>
            <person name="Vardi A."/>
            <person name="von Dassow P."/>
            <person name="Vyverman W."/>
            <person name="Willis A."/>
            <person name="Wyrwicz L.S."/>
            <person name="Rokhsar D.S."/>
            <person name="Weissenbach J."/>
            <person name="Armbrust E.V."/>
            <person name="Green B.R."/>
            <person name="Van de Peer Y."/>
            <person name="Grigoriev I.V."/>
        </authorList>
    </citation>
    <scope>NUCLEOTIDE SEQUENCE [LARGE SCALE GENOMIC DNA]</scope>
    <source>
        <strain evidence="5 6">CCMP1335</strain>
    </source>
</reference>
<dbReference type="Proteomes" id="UP000001449">
    <property type="component" value="Chromosome 4"/>
</dbReference>
<dbReference type="eggNOG" id="KOG3688">
    <property type="taxonomic scope" value="Eukaryota"/>
</dbReference>
<name>B8C004_THAPS</name>
<evidence type="ECO:0000313" key="6">
    <source>
        <dbReference type="Proteomes" id="UP000001449"/>
    </source>
</evidence>
<dbReference type="RefSeq" id="XP_002289440.1">
    <property type="nucleotide sequence ID" value="XM_002289404.1"/>
</dbReference>
<gene>
    <name evidence="5" type="ORF">THAPSDRAFT_268740</name>
</gene>
<keyword evidence="2" id="KW-0378">Hydrolase</keyword>
<keyword evidence="6" id="KW-1185">Reference proteome</keyword>
<keyword evidence="1" id="KW-0479">Metal-binding</keyword>
<evidence type="ECO:0000259" key="4">
    <source>
        <dbReference type="Pfam" id="PF00233"/>
    </source>
</evidence>
<evidence type="ECO:0000256" key="1">
    <source>
        <dbReference type="ARBA" id="ARBA00022723"/>
    </source>
</evidence>
<accession>B8C004</accession>
<evidence type="ECO:0000256" key="2">
    <source>
        <dbReference type="ARBA" id="ARBA00022801"/>
    </source>
</evidence>
<dbReference type="Gene3D" id="1.10.1300.10">
    <property type="entry name" value="3'5'-cyclic nucleotide phosphodiesterase, catalytic domain"/>
    <property type="match status" value="1"/>
</dbReference>
<dbReference type="GO" id="GO:0007165">
    <property type="term" value="P:signal transduction"/>
    <property type="evidence" value="ECO:0007669"/>
    <property type="project" value="InterPro"/>
</dbReference>
<dbReference type="GO" id="GO:0141162">
    <property type="term" value="P:negative regulation of cAMP/PKA signal transduction"/>
    <property type="evidence" value="ECO:0000318"/>
    <property type="project" value="GO_Central"/>
</dbReference>
<dbReference type="InterPro" id="IPR036971">
    <property type="entry name" value="PDEase_catalytic_dom_sf"/>
</dbReference>
<dbReference type="PANTHER" id="PTHR11347">
    <property type="entry name" value="CYCLIC NUCLEOTIDE PHOSPHODIESTERASE"/>
    <property type="match status" value="1"/>
</dbReference>
<evidence type="ECO:0000313" key="5">
    <source>
        <dbReference type="EMBL" id="EED92977.1"/>
    </source>
</evidence>
<dbReference type="HOGENOM" id="CLU_574287_0_0_1"/>